<evidence type="ECO:0000313" key="2">
    <source>
        <dbReference type="EMBL" id="MCX4238767.1"/>
    </source>
</evidence>
<evidence type="ECO:0000259" key="1">
    <source>
        <dbReference type="Pfam" id="PF00582"/>
    </source>
</evidence>
<dbReference type="RefSeq" id="WP_267031032.1">
    <property type="nucleotide sequence ID" value="NZ_JAIFZO010000002.1"/>
</dbReference>
<evidence type="ECO:0000313" key="3">
    <source>
        <dbReference type="Proteomes" id="UP001165590"/>
    </source>
</evidence>
<dbReference type="EMBL" id="JAIFZO010000002">
    <property type="protein sequence ID" value="MCX4238767.1"/>
    <property type="molecule type" value="Genomic_DNA"/>
</dbReference>
<name>A0ABT3VFP3_9ACTN</name>
<reference evidence="2" key="1">
    <citation type="journal article" date="2022" name="bioRxiv">
        <title>Discovery and biosynthetic assessment of Streptomyces ortus sp nov. isolated from a deep-sea sponge.</title>
        <authorList>
            <person name="Williams S.E."/>
        </authorList>
    </citation>
    <scope>NUCLEOTIDE SEQUENCE</scope>
    <source>
        <strain evidence="2">A15ISP2-DRY2</strain>
    </source>
</reference>
<protein>
    <submittedName>
        <fullName evidence="2">Universal stress protein</fullName>
    </submittedName>
</protein>
<dbReference type="Gene3D" id="3.40.50.620">
    <property type="entry name" value="HUPs"/>
    <property type="match status" value="1"/>
</dbReference>
<accession>A0ABT3VFP3</accession>
<proteinExistence type="predicted"/>
<feature type="domain" description="UspA" evidence="1">
    <location>
        <begin position="5"/>
        <end position="69"/>
    </location>
</feature>
<dbReference type="InterPro" id="IPR014729">
    <property type="entry name" value="Rossmann-like_a/b/a_fold"/>
</dbReference>
<gene>
    <name evidence="2" type="ORF">K3769_39545</name>
</gene>
<dbReference type="Pfam" id="PF00582">
    <property type="entry name" value="Usp"/>
    <property type="match status" value="1"/>
</dbReference>
<dbReference type="InterPro" id="IPR006016">
    <property type="entry name" value="UspA"/>
</dbReference>
<sequence>MPWREKFPAVDVRPQALPGAAGAHLVDASRDAQLVVLGHGPRHSPTDPRIGPVTHAVLHHAHAPVAVVPHD</sequence>
<comment type="caution">
    <text evidence="2">The sequence shown here is derived from an EMBL/GenBank/DDBJ whole genome shotgun (WGS) entry which is preliminary data.</text>
</comment>
<dbReference type="SUPFAM" id="SSF52402">
    <property type="entry name" value="Adenine nucleotide alpha hydrolases-like"/>
    <property type="match status" value="1"/>
</dbReference>
<keyword evidence="3" id="KW-1185">Reference proteome</keyword>
<organism evidence="2 3">
    <name type="scientific">Streptomyces ortus</name>
    <dbReference type="NCBI Taxonomy" id="2867268"/>
    <lineage>
        <taxon>Bacteria</taxon>
        <taxon>Bacillati</taxon>
        <taxon>Actinomycetota</taxon>
        <taxon>Actinomycetes</taxon>
        <taxon>Kitasatosporales</taxon>
        <taxon>Streptomycetaceae</taxon>
        <taxon>Streptomyces</taxon>
    </lineage>
</organism>
<dbReference type="Proteomes" id="UP001165590">
    <property type="component" value="Unassembled WGS sequence"/>
</dbReference>